<evidence type="ECO:0000256" key="6">
    <source>
        <dbReference type="ARBA" id="ARBA00022692"/>
    </source>
</evidence>
<evidence type="ECO:0000256" key="4">
    <source>
        <dbReference type="ARBA" id="ARBA00022475"/>
    </source>
</evidence>
<dbReference type="NCBIfam" id="TIGR01843">
    <property type="entry name" value="type_I_hlyD"/>
    <property type="match status" value="1"/>
</dbReference>
<comment type="similarity">
    <text evidence="2 9">Belongs to the membrane fusion protein (MFP) (TC 8.A.1) family.</text>
</comment>
<dbReference type="PANTHER" id="PTHR30386">
    <property type="entry name" value="MEMBRANE FUSION SUBUNIT OF EMRAB-TOLC MULTIDRUG EFFLUX PUMP"/>
    <property type="match status" value="1"/>
</dbReference>
<keyword evidence="4 9" id="KW-1003">Cell membrane</keyword>
<evidence type="ECO:0000256" key="3">
    <source>
        <dbReference type="ARBA" id="ARBA00022448"/>
    </source>
</evidence>
<dbReference type="InterPro" id="IPR010129">
    <property type="entry name" value="T1SS_HlyD"/>
</dbReference>
<keyword evidence="13" id="KW-1185">Reference proteome</keyword>
<keyword evidence="3 9" id="KW-0813">Transport</keyword>
<evidence type="ECO:0000256" key="9">
    <source>
        <dbReference type="RuleBase" id="RU365093"/>
    </source>
</evidence>
<proteinExistence type="inferred from homology"/>
<dbReference type="OrthoDB" id="9791520at2"/>
<organism evidence="12 13">
    <name type="scientific">Tateyamaria omphalii</name>
    <dbReference type="NCBI Taxonomy" id="299262"/>
    <lineage>
        <taxon>Bacteria</taxon>
        <taxon>Pseudomonadati</taxon>
        <taxon>Pseudomonadota</taxon>
        <taxon>Alphaproteobacteria</taxon>
        <taxon>Rhodobacterales</taxon>
        <taxon>Roseobacteraceae</taxon>
        <taxon>Tateyamaria</taxon>
    </lineage>
</organism>
<dbReference type="Gene3D" id="2.40.50.100">
    <property type="match status" value="1"/>
</dbReference>
<feature type="transmembrane region" description="Helical" evidence="9">
    <location>
        <begin position="15"/>
        <end position="36"/>
    </location>
</feature>
<dbReference type="AlphaFoldDB" id="A0A1P8MTN2"/>
<accession>A0A1P8MTN2</accession>
<dbReference type="RefSeq" id="WP_076627215.1">
    <property type="nucleotide sequence ID" value="NZ_CP019312.1"/>
</dbReference>
<sequence>MTDLPRPIPDRSPTLQLTVLAMVSLFVACVVGAYVFRVEVVATGEGRIVPATRVQIVQPEFTGIIEALLVRNGQTVAQGDPLVRFDATEAQAQLSGLTARKDQLVVEAVRLNALLALFEMLGTHAQDMTALRDQALATFDGAPDARDNPLAAVERQLLRAELDQLTNAEAEHAARIAAFDADLEVLAAQLEGVRERIDIQEQRMVATQELVDREAASRARLLDTEEDLGSLRNAQVVLQRQRAAAMRNARVAQQSYQSANATRTADIATRLSAIAVETATLDEDLRAARRRVSTTTLTAPTDGIVDRLEVHTIGGVVEGGAPLMRIVPTGSALEIQARFSNRDVGFMAVGQQANIRLHPYPSERFGVLVGTVSDISADSIEFATDEWGYQAIIVPATPDLIHAGRSYALRPGMTASIDVTTNDRRILSYFFAPIIATLQGALRER</sequence>
<dbReference type="STRING" id="299262.BWR18_06420"/>
<dbReference type="Pfam" id="PF26002">
    <property type="entry name" value="Beta-barrel_AprE"/>
    <property type="match status" value="1"/>
</dbReference>
<dbReference type="SUPFAM" id="SSF111369">
    <property type="entry name" value="HlyD-like secretion proteins"/>
    <property type="match status" value="1"/>
</dbReference>
<keyword evidence="5 9" id="KW-0997">Cell inner membrane</keyword>
<evidence type="ECO:0000256" key="1">
    <source>
        <dbReference type="ARBA" id="ARBA00004377"/>
    </source>
</evidence>
<name>A0A1P8MTN2_9RHOB</name>
<evidence type="ECO:0000256" key="10">
    <source>
        <dbReference type="SAM" id="Coils"/>
    </source>
</evidence>
<dbReference type="Proteomes" id="UP000186336">
    <property type="component" value="Chromosome"/>
</dbReference>
<evidence type="ECO:0000256" key="5">
    <source>
        <dbReference type="ARBA" id="ARBA00022519"/>
    </source>
</evidence>
<dbReference type="Gene3D" id="2.40.30.170">
    <property type="match status" value="1"/>
</dbReference>
<feature type="domain" description="AprE-like beta-barrel" evidence="11">
    <location>
        <begin position="333"/>
        <end position="421"/>
    </location>
</feature>
<dbReference type="PRINTS" id="PR01490">
    <property type="entry name" value="RTXTOXIND"/>
</dbReference>
<comment type="subcellular location">
    <subcellularLocation>
        <location evidence="1 9">Cell inner membrane</location>
        <topology evidence="1 9">Single-pass membrane protein</topology>
    </subcellularLocation>
</comment>
<dbReference type="InterPro" id="IPR050739">
    <property type="entry name" value="MFP"/>
</dbReference>
<dbReference type="InterPro" id="IPR058982">
    <property type="entry name" value="Beta-barrel_AprE"/>
</dbReference>
<dbReference type="GO" id="GO:0015031">
    <property type="term" value="P:protein transport"/>
    <property type="evidence" value="ECO:0007669"/>
    <property type="project" value="InterPro"/>
</dbReference>
<evidence type="ECO:0000313" key="12">
    <source>
        <dbReference type="EMBL" id="APX11353.1"/>
    </source>
</evidence>
<reference evidence="12 13" key="1">
    <citation type="submission" date="2017-01" db="EMBL/GenBank/DDBJ databases">
        <title>Complete genome of Tateyamaria omphalii DOK1-4 isolated from seawater in Dokdo.</title>
        <authorList>
            <person name="Kim J.H."/>
            <person name="Chi W.-J."/>
        </authorList>
    </citation>
    <scope>NUCLEOTIDE SEQUENCE [LARGE SCALE GENOMIC DNA]</scope>
    <source>
        <strain evidence="12 13">DOK1-4</strain>
    </source>
</reference>
<gene>
    <name evidence="12" type="ORF">BWR18_06420</name>
</gene>
<keyword evidence="8 9" id="KW-0472">Membrane</keyword>
<keyword evidence="10" id="KW-0175">Coiled coil</keyword>
<dbReference type="PROSITE" id="PS51257">
    <property type="entry name" value="PROKAR_LIPOPROTEIN"/>
    <property type="match status" value="1"/>
</dbReference>
<feature type="coiled-coil region" evidence="10">
    <location>
        <begin position="155"/>
        <end position="203"/>
    </location>
</feature>
<dbReference type="PANTHER" id="PTHR30386:SF26">
    <property type="entry name" value="TRANSPORT PROTEIN COMB"/>
    <property type="match status" value="1"/>
</dbReference>
<evidence type="ECO:0000256" key="7">
    <source>
        <dbReference type="ARBA" id="ARBA00022989"/>
    </source>
</evidence>
<dbReference type="KEGG" id="tom:BWR18_06420"/>
<protein>
    <recommendedName>
        <fullName evidence="9">Membrane fusion protein (MFP) family protein</fullName>
    </recommendedName>
</protein>
<keyword evidence="7 9" id="KW-1133">Transmembrane helix</keyword>
<evidence type="ECO:0000313" key="13">
    <source>
        <dbReference type="Proteomes" id="UP000186336"/>
    </source>
</evidence>
<dbReference type="EMBL" id="CP019312">
    <property type="protein sequence ID" value="APX11353.1"/>
    <property type="molecule type" value="Genomic_DNA"/>
</dbReference>
<keyword evidence="6 9" id="KW-0812">Transmembrane</keyword>
<evidence type="ECO:0000256" key="8">
    <source>
        <dbReference type="ARBA" id="ARBA00023136"/>
    </source>
</evidence>
<evidence type="ECO:0000259" key="11">
    <source>
        <dbReference type="Pfam" id="PF26002"/>
    </source>
</evidence>
<dbReference type="GO" id="GO:0005886">
    <property type="term" value="C:plasma membrane"/>
    <property type="evidence" value="ECO:0007669"/>
    <property type="project" value="UniProtKB-SubCell"/>
</dbReference>
<evidence type="ECO:0000256" key="2">
    <source>
        <dbReference type="ARBA" id="ARBA00009477"/>
    </source>
</evidence>